<dbReference type="Gene3D" id="3.40.50.1820">
    <property type="entry name" value="alpha/beta hydrolase"/>
    <property type="match status" value="1"/>
</dbReference>
<evidence type="ECO:0000313" key="5">
    <source>
        <dbReference type="Proteomes" id="UP000011666"/>
    </source>
</evidence>
<proteinExistence type="inferred from homology"/>
<keyword evidence="2" id="KW-0378">Hydrolase</keyword>
<dbReference type="InterPro" id="IPR050300">
    <property type="entry name" value="GDXG_lipolytic_enzyme"/>
</dbReference>
<dbReference type="RefSeq" id="WP_007622872.1">
    <property type="nucleotide sequence ID" value="NZ_BANX01000026.1"/>
</dbReference>
<dbReference type="Pfam" id="PF07859">
    <property type="entry name" value="Abhydrolase_3"/>
    <property type="match status" value="1"/>
</dbReference>
<evidence type="ECO:0000256" key="2">
    <source>
        <dbReference type="ARBA" id="ARBA00022801"/>
    </source>
</evidence>
<dbReference type="OrthoDB" id="128186at2"/>
<dbReference type="PANTHER" id="PTHR48081">
    <property type="entry name" value="AB HYDROLASE SUPERFAMILY PROTEIN C4A8.06C"/>
    <property type="match status" value="1"/>
</dbReference>
<dbReference type="EMBL" id="BANX01000026">
    <property type="protein sequence ID" value="GAC69623.1"/>
    <property type="molecule type" value="Genomic_DNA"/>
</dbReference>
<name>M0QM18_9ACTN</name>
<dbReference type="InterPro" id="IPR013094">
    <property type="entry name" value="AB_hydrolase_3"/>
</dbReference>
<dbReference type="eggNOG" id="COG0657">
    <property type="taxonomic scope" value="Bacteria"/>
</dbReference>
<accession>M0QM18</accession>
<dbReference type="Proteomes" id="UP000011666">
    <property type="component" value="Unassembled WGS sequence"/>
</dbReference>
<dbReference type="STRING" id="1223545.GS4_26_00710"/>
<dbReference type="SUPFAM" id="SSF53474">
    <property type="entry name" value="alpha/beta-Hydrolases"/>
    <property type="match status" value="1"/>
</dbReference>
<dbReference type="InterPro" id="IPR029058">
    <property type="entry name" value="AB_hydrolase_fold"/>
</dbReference>
<reference evidence="4 5" key="1">
    <citation type="submission" date="2013-01" db="EMBL/GenBank/DDBJ databases">
        <title>Whole genome shotgun sequence of Gordonia soli NBRC 108243.</title>
        <authorList>
            <person name="Isaki-Nakamura S."/>
            <person name="Hosoyama A."/>
            <person name="Tsuchikane K."/>
            <person name="Ando Y."/>
            <person name="Baba S."/>
            <person name="Ohji S."/>
            <person name="Hamada M."/>
            <person name="Tamura T."/>
            <person name="Yamazoe A."/>
            <person name="Yamazaki S."/>
            <person name="Fujita N."/>
        </authorList>
    </citation>
    <scope>NUCLEOTIDE SEQUENCE [LARGE SCALE GENOMIC DNA]</scope>
    <source>
        <strain evidence="4 5">NBRC 108243</strain>
    </source>
</reference>
<comment type="similarity">
    <text evidence="1">Belongs to the 'GDXG' lipolytic enzyme family.</text>
</comment>
<dbReference type="AlphaFoldDB" id="M0QM18"/>
<evidence type="ECO:0000256" key="1">
    <source>
        <dbReference type="ARBA" id="ARBA00010515"/>
    </source>
</evidence>
<sequence length="321" mass="34719">MPSVSCRSQFVAATSRLWLRPLATALPANRFGVGIARGLVAVSMLAGSPPPRRVRVQKIRTPHVRGEWVRAGSGDTRRLATADGHVILYVHGSGYAICSPATHRGLVARLTRQTGMPVFTVDYRLAPEHRFPAAADDVAAAYEWLISSGHRPDRIFVVGDSAGGHLILDLLGENLRTGRGQPRAAVLMSPLLDLTLGLAAERERTHPDPLISAEAAGRLVRHYTRGQADDLPRLRLTLQHGHDLPPVLIQVGGREMLRADAEAAHRLITDAGGVCELRVWPGQIHVFQALPALIPEARPALAEAVDFIARHGSTDPLQRSA</sequence>
<gene>
    <name evidence="4" type="ORF">GS4_26_00710</name>
</gene>
<keyword evidence="5" id="KW-1185">Reference proteome</keyword>
<protein>
    <submittedName>
        <fullName evidence="4">Putative carboxylesterase</fullName>
    </submittedName>
</protein>
<feature type="domain" description="Alpha/beta hydrolase fold-3" evidence="3">
    <location>
        <begin position="87"/>
        <end position="288"/>
    </location>
</feature>
<dbReference type="GO" id="GO:0004806">
    <property type="term" value="F:triacylglycerol lipase activity"/>
    <property type="evidence" value="ECO:0007669"/>
    <property type="project" value="TreeGrafter"/>
</dbReference>
<evidence type="ECO:0000313" key="4">
    <source>
        <dbReference type="EMBL" id="GAC69623.1"/>
    </source>
</evidence>
<evidence type="ECO:0000259" key="3">
    <source>
        <dbReference type="Pfam" id="PF07859"/>
    </source>
</evidence>
<organism evidence="4 5">
    <name type="scientific">Gordonia soli NBRC 108243</name>
    <dbReference type="NCBI Taxonomy" id="1223545"/>
    <lineage>
        <taxon>Bacteria</taxon>
        <taxon>Bacillati</taxon>
        <taxon>Actinomycetota</taxon>
        <taxon>Actinomycetes</taxon>
        <taxon>Mycobacteriales</taxon>
        <taxon>Gordoniaceae</taxon>
        <taxon>Gordonia</taxon>
    </lineage>
</organism>
<dbReference type="PANTHER" id="PTHR48081:SF30">
    <property type="entry name" value="ACETYL-HYDROLASE LIPR-RELATED"/>
    <property type="match status" value="1"/>
</dbReference>
<comment type="caution">
    <text evidence="4">The sequence shown here is derived from an EMBL/GenBank/DDBJ whole genome shotgun (WGS) entry which is preliminary data.</text>
</comment>